<accession>A0A183EW09</accession>
<gene>
    <name evidence="1" type="ORF">GPUH_LOCUS25151</name>
</gene>
<sequence>MAPKDAKQTDVLLFWPMNLHGYMIDKMLHRFYNFRRCNERAIFIPSTIIAQGQLISCPEIVHKSKPCPQAYQGVDLSVINDLAITFYYDIERSTLVHEVYSAPFDLITLPFDTVGFCFIFSYAQFVLLLI</sequence>
<dbReference type="OrthoDB" id="5980806at2759"/>
<evidence type="ECO:0000313" key="1">
    <source>
        <dbReference type="EMBL" id="VDN43825.1"/>
    </source>
</evidence>
<keyword evidence="2" id="KW-1185">Reference proteome</keyword>
<protein>
    <submittedName>
        <fullName evidence="3">Flavodoxin-like domain-containing protein</fullName>
    </submittedName>
</protein>
<proteinExistence type="predicted"/>
<reference evidence="1 2" key="2">
    <citation type="submission" date="2018-11" db="EMBL/GenBank/DDBJ databases">
        <authorList>
            <consortium name="Pathogen Informatics"/>
        </authorList>
    </citation>
    <scope>NUCLEOTIDE SEQUENCE [LARGE SCALE GENOMIC DNA]</scope>
</reference>
<name>A0A183EW09_9BILA</name>
<dbReference type="AlphaFoldDB" id="A0A183EW09"/>
<evidence type="ECO:0000313" key="3">
    <source>
        <dbReference type="WBParaSite" id="GPUH_0002518001-mRNA-1"/>
    </source>
</evidence>
<organism evidence="3">
    <name type="scientific">Gongylonema pulchrum</name>
    <dbReference type="NCBI Taxonomy" id="637853"/>
    <lineage>
        <taxon>Eukaryota</taxon>
        <taxon>Metazoa</taxon>
        <taxon>Ecdysozoa</taxon>
        <taxon>Nematoda</taxon>
        <taxon>Chromadorea</taxon>
        <taxon>Rhabditida</taxon>
        <taxon>Spirurina</taxon>
        <taxon>Spiruromorpha</taxon>
        <taxon>Spiruroidea</taxon>
        <taxon>Gongylonematidae</taxon>
        <taxon>Gongylonema</taxon>
    </lineage>
</organism>
<dbReference type="WBParaSite" id="GPUH_0002518001-mRNA-1">
    <property type="protein sequence ID" value="GPUH_0002518001-mRNA-1"/>
    <property type="gene ID" value="GPUH_0002518001"/>
</dbReference>
<dbReference type="Proteomes" id="UP000271098">
    <property type="component" value="Unassembled WGS sequence"/>
</dbReference>
<reference evidence="3" key="1">
    <citation type="submission" date="2016-06" db="UniProtKB">
        <authorList>
            <consortium name="WormBaseParasite"/>
        </authorList>
    </citation>
    <scope>IDENTIFICATION</scope>
</reference>
<dbReference type="EMBL" id="UYRT01103951">
    <property type="protein sequence ID" value="VDN43825.1"/>
    <property type="molecule type" value="Genomic_DNA"/>
</dbReference>
<evidence type="ECO:0000313" key="2">
    <source>
        <dbReference type="Proteomes" id="UP000271098"/>
    </source>
</evidence>